<dbReference type="PANTHER" id="PTHR30336:SF4">
    <property type="entry name" value="ENVELOPE BIOGENESIS FACTOR ELYC"/>
    <property type="match status" value="1"/>
</dbReference>
<reference evidence="1" key="1">
    <citation type="submission" date="2014-11" db="EMBL/GenBank/DDBJ databases">
        <authorList>
            <person name="Malar M.C."/>
            <person name="Sen D."/>
            <person name="Tripathy S."/>
        </authorList>
    </citation>
    <scope>NUCLEOTIDE SEQUENCE</scope>
    <source>
        <strain evidence="1">BDU141951</strain>
    </source>
</reference>
<dbReference type="InterPro" id="IPR014729">
    <property type="entry name" value="Rossmann-like_a/b/a_fold"/>
</dbReference>
<reference evidence="1" key="3">
    <citation type="submission" date="2020-02" db="EMBL/GenBank/DDBJ databases">
        <authorList>
            <person name="Sarangi A.N."/>
            <person name="Ghosh S."/>
            <person name="Mukherjee M."/>
            <person name="Tripathy S."/>
        </authorList>
    </citation>
    <scope>NUCLEOTIDE SEQUENCE</scope>
    <source>
        <strain evidence="1">BDU141951</strain>
    </source>
</reference>
<dbReference type="GO" id="GO:0043164">
    <property type="term" value="P:Gram-negative-bacterium-type cell wall biogenesis"/>
    <property type="evidence" value="ECO:0007669"/>
    <property type="project" value="TreeGrafter"/>
</dbReference>
<dbReference type="GO" id="GO:0005886">
    <property type="term" value="C:plasma membrane"/>
    <property type="evidence" value="ECO:0007669"/>
    <property type="project" value="TreeGrafter"/>
</dbReference>
<dbReference type="AlphaFoldDB" id="A0A0C1Y774"/>
<dbReference type="Pfam" id="PF02698">
    <property type="entry name" value="DUF218"/>
    <property type="match status" value="1"/>
</dbReference>
<reference evidence="1" key="2">
    <citation type="journal article" date="2015" name="Genome Announc.">
        <title>Draft Genome Sequence of Filamentous Marine Cyanobacterium Lyngbya confervoides Strain BDU141951.</title>
        <authorList>
            <person name="Chandrababunaidu M.M."/>
            <person name="Sen D."/>
            <person name="Tripathy S."/>
        </authorList>
    </citation>
    <scope>NUCLEOTIDE SEQUENCE</scope>
    <source>
        <strain evidence="1">BDU141951</strain>
    </source>
</reference>
<dbReference type="Gene3D" id="3.40.50.620">
    <property type="entry name" value="HUPs"/>
    <property type="match status" value="1"/>
</dbReference>
<evidence type="ECO:0000313" key="1">
    <source>
        <dbReference type="EMBL" id="NEV68129.1"/>
    </source>
</evidence>
<accession>A0A0C1Y774</accession>
<sequence>MFLFLSKLLPLLVYPLGLASVLMAVTVWGIWRKRQRLAMASTIAAFIVLWAGSNAWVATRLMQSLEWQNLPPTPMPTADAIVVLGGCTRAADAPRPWVDVNEAGDRVLHGAQLYNAGKAPKLILSGGRIEWKGGGPPEAEDMAQIAVAMGVPKTDIITEPTSLNTYQNAVNVKAILQQEGIERILLVTSAMHMPRSLAIFQKQGIDAIAAPTDFQISERRVAEVSGTRQAILLSLLPDAYNLQDVSRAMKEYLGLLIYRLRGWL</sequence>
<dbReference type="EMBL" id="JTHE02000003">
    <property type="protein sequence ID" value="NEV68129.1"/>
    <property type="molecule type" value="Genomic_DNA"/>
</dbReference>
<protein>
    <submittedName>
        <fullName evidence="1">YdcF family protein</fullName>
    </submittedName>
</protein>
<dbReference type="PANTHER" id="PTHR30336">
    <property type="entry name" value="INNER MEMBRANE PROTEIN, PROBABLE PERMEASE"/>
    <property type="match status" value="1"/>
</dbReference>
<proteinExistence type="predicted"/>
<dbReference type="InterPro" id="IPR003848">
    <property type="entry name" value="DUF218"/>
</dbReference>
<name>A0A0C1Y774_9CYAN</name>
<dbReference type="CDD" id="cd06259">
    <property type="entry name" value="YdcF-like"/>
    <property type="match status" value="1"/>
</dbReference>
<dbReference type="GO" id="GO:0000270">
    <property type="term" value="P:peptidoglycan metabolic process"/>
    <property type="evidence" value="ECO:0007669"/>
    <property type="project" value="TreeGrafter"/>
</dbReference>
<gene>
    <name evidence="1" type="ORF">QQ91_013510</name>
</gene>
<organism evidence="1">
    <name type="scientific">Lyngbya confervoides BDU141951</name>
    <dbReference type="NCBI Taxonomy" id="1574623"/>
    <lineage>
        <taxon>Bacteria</taxon>
        <taxon>Bacillati</taxon>
        <taxon>Cyanobacteriota</taxon>
        <taxon>Cyanophyceae</taxon>
        <taxon>Oscillatoriophycideae</taxon>
        <taxon>Oscillatoriales</taxon>
        <taxon>Microcoleaceae</taxon>
        <taxon>Lyngbya</taxon>
    </lineage>
</organism>
<dbReference type="InterPro" id="IPR051599">
    <property type="entry name" value="Cell_Envelope_Assoc"/>
</dbReference>
<comment type="caution">
    <text evidence="1">The sequence shown here is derived from an EMBL/GenBank/DDBJ whole genome shotgun (WGS) entry which is preliminary data.</text>
</comment>